<dbReference type="Proteomes" id="UP000515203">
    <property type="component" value="Unplaced"/>
</dbReference>
<evidence type="ECO:0000256" key="2">
    <source>
        <dbReference type="ARBA" id="ARBA00004496"/>
    </source>
</evidence>
<sequence>MASGTKTKRMKEMAACSICLNLMTEPVSISCGHSYCQICMKMYLSQIHRTQGQMTSFCPLCRAPFHIASLRSNKQLGNLIDLIKEMEDSESGLVCEEHGEQFQLFCEDDGQLICWRCERAPQHQGHSTALVEDVCQGYKEKLQHALTKLSQFEAEYMNQKTFMEIEITKWKVAIETRRQNIKSDFKNLHEFLHAEEKSYLWRLEKEEEQRLRRLRESEANVQQKCDELKSQILELKEKCQSSGQKVLQNVKETLSRAYAVQLEAPEPFSMQVQTACDVAELYLDVKEMLRCHQVGVTLDPDTAHPNLLLSKDRRQVSRGWNQQNLAVSPRRFTTFPCVLGCEGFTSGKHYFEVDVGEGTAWDVGVCMEIVERGHGMQQKPEFGFWAIRLCTEKGYMALTSPPTILELPERPLVVGVALDYEAGVVSFYSMTSGSHIFTFPMASFSGMLRPFFQVYQYSPLFLPSCSE</sequence>
<comment type="pathway">
    <text evidence="3">Protein modification; protein sumoylation.</text>
</comment>
<dbReference type="GO" id="GO:0048524">
    <property type="term" value="P:positive regulation of viral process"/>
    <property type="evidence" value="ECO:0007669"/>
    <property type="project" value="UniProtKB-ARBA"/>
</dbReference>
<dbReference type="Gene3D" id="3.30.160.60">
    <property type="entry name" value="Classic Zinc Finger"/>
    <property type="match status" value="1"/>
</dbReference>
<evidence type="ECO:0000256" key="6">
    <source>
        <dbReference type="ARBA" id="ARBA00022490"/>
    </source>
</evidence>
<dbReference type="InterPro" id="IPR017907">
    <property type="entry name" value="Znf_RING_CS"/>
</dbReference>
<dbReference type="CDD" id="cd15815">
    <property type="entry name" value="SPRY_PRY_TRIM38"/>
    <property type="match status" value="1"/>
</dbReference>
<dbReference type="RefSeq" id="XP_023555786.1">
    <property type="nucleotide sequence ID" value="XM_023700018.1"/>
</dbReference>
<dbReference type="SMART" id="SM00589">
    <property type="entry name" value="PRY"/>
    <property type="match status" value="1"/>
</dbReference>
<evidence type="ECO:0000313" key="24">
    <source>
        <dbReference type="RefSeq" id="XP_023555786.1"/>
    </source>
</evidence>
<keyword evidence="13" id="KW-0391">Immunity</keyword>
<evidence type="ECO:0000256" key="11">
    <source>
        <dbReference type="ARBA" id="ARBA00022786"/>
    </source>
</evidence>
<dbReference type="PROSITE" id="PS50119">
    <property type="entry name" value="ZF_BBOX"/>
    <property type="match status" value="1"/>
</dbReference>
<feature type="domain" description="B box-type" evidence="20">
    <location>
        <begin position="90"/>
        <end position="131"/>
    </location>
</feature>
<dbReference type="GO" id="GO:0061630">
    <property type="term" value="F:ubiquitin protein ligase activity"/>
    <property type="evidence" value="ECO:0007669"/>
    <property type="project" value="UniProtKB-EC"/>
</dbReference>
<dbReference type="SUPFAM" id="SSF57850">
    <property type="entry name" value="RING/U-box"/>
    <property type="match status" value="1"/>
</dbReference>
<dbReference type="PROSITE" id="PS50188">
    <property type="entry name" value="B302_SPRY"/>
    <property type="match status" value="1"/>
</dbReference>
<proteinExistence type="predicted"/>
<evidence type="ECO:0000259" key="21">
    <source>
        <dbReference type="PROSITE" id="PS50188"/>
    </source>
</evidence>
<evidence type="ECO:0000256" key="14">
    <source>
        <dbReference type="ARBA" id="ARBA00066102"/>
    </source>
</evidence>
<dbReference type="InterPro" id="IPR000315">
    <property type="entry name" value="Znf_B-box"/>
</dbReference>
<evidence type="ECO:0000256" key="10">
    <source>
        <dbReference type="ARBA" id="ARBA00022771"/>
    </source>
</evidence>
<dbReference type="SMART" id="SM00336">
    <property type="entry name" value="BBOX"/>
    <property type="match status" value="1"/>
</dbReference>
<evidence type="ECO:0000259" key="19">
    <source>
        <dbReference type="PROSITE" id="PS50089"/>
    </source>
</evidence>
<dbReference type="InterPro" id="IPR013083">
    <property type="entry name" value="Znf_RING/FYVE/PHD"/>
</dbReference>
<evidence type="ECO:0000256" key="3">
    <source>
        <dbReference type="ARBA" id="ARBA00004718"/>
    </source>
</evidence>
<dbReference type="InterPro" id="IPR001841">
    <property type="entry name" value="Znf_RING"/>
</dbReference>
<comment type="pathway">
    <text evidence="4">Protein modification; protein ubiquitination.</text>
</comment>
<protein>
    <recommendedName>
        <fullName evidence="15">E3 ubiquitin-protein ligase TRIM38</fullName>
        <ecNumber evidence="5">2.3.2.27</ecNumber>
    </recommendedName>
    <alternativeName>
        <fullName evidence="16">Tripartite motif-containing protein 38</fullName>
    </alternativeName>
</protein>
<dbReference type="GO" id="GO:1903900">
    <property type="term" value="P:regulation of viral life cycle"/>
    <property type="evidence" value="ECO:0007669"/>
    <property type="project" value="UniProtKB-ARBA"/>
</dbReference>
<dbReference type="GO" id="GO:0008270">
    <property type="term" value="F:zinc ion binding"/>
    <property type="evidence" value="ECO:0007669"/>
    <property type="project" value="UniProtKB-KW"/>
</dbReference>
<dbReference type="InterPro" id="IPR050143">
    <property type="entry name" value="TRIM/RBCC"/>
</dbReference>
<evidence type="ECO:0000259" key="20">
    <source>
        <dbReference type="PROSITE" id="PS50119"/>
    </source>
</evidence>
<dbReference type="Gene3D" id="3.30.40.10">
    <property type="entry name" value="Zinc/RING finger domain, C3HC4 (zinc finger)"/>
    <property type="match status" value="1"/>
</dbReference>
<dbReference type="RefSeq" id="XP_012372118.1">
    <property type="nucleotide sequence ID" value="XM_012516664.2"/>
</dbReference>
<evidence type="ECO:0000256" key="4">
    <source>
        <dbReference type="ARBA" id="ARBA00004906"/>
    </source>
</evidence>
<comment type="subunit">
    <text evidence="14">Interacts (via B30.2/SPRY domain) with TAB2 and TAB3.</text>
</comment>
<evidence type="ECO:0000256" key="12">
    <source>
        <dbReference type="ARBA" id="ARBA00022833"/>
    </source>
</evidence>
<dbReference type="GO" id="GO:0005737">
    <property type="term" value="C:cytoplasm"/>
    <property type="evidence" value="ECO:0007669"/>
    <property type="project" value="UniProtKB-SubCell"/>
</dbReference>
<dbReference type="PROSITE" id="PS00518">
    <property type="entry name" value="ZF_RING_1"/>
    <property type="match status" value="1"/>
</dbReference>
<dbReference type="Gene3D" id="2.60.120.920">
    <property type="match status" value="1"/>
</dbReference>
<dbReference type="GO" id="GO:0045087">
    <property type="term" value="P:innate immune response"/>
    <property type="evidence" value="ECO:0007669"/>
    <property type="project" value="UniProtKB-KW"/>
</dbReference>
<dbReference type="InterPro" id="IPR027370">
    <property type="entry name" value="Znf-RING_euk"/>
</dbReference>
<dbReference type="SUPFAM" id="SSF57845">
    <property type="entry name" value="B-box zinc-binding domain"/>
    <property type="match status" value="1"/>
</dbReference>
<evidence type="ECO:0000256" key="16">
    <source>
        <dbReference type="ARBA" id="ARBA00076822"/>
    </source>
</evidence>
<dbReference type="EC" id="2.3.2.27" evidence="5"/>
<keyword evidence="7" id="KW-0399">Innate immunity</keyword>
<accession>A0A6P6D6T2</accession>
<dbReference type="PANTHER" id="PTHR24103">
    <property type="entry name" value="E3 UBIQUITIN-PROTEIN LIGASE TRIM"/>
    <property type="match status" value="1"/>
</dbReference>
<dbReference type="Pfam" id="PF00643">
    <property type="entry name" value="zf-B_box"/>
    <property type="match status" value="1"/>
</dbReference>
<feature type="domain" description="B30.2/SPRY" evidence="21">
    <location>
        <begin position="276"/>
        <end position="467"/>
    </location>
</feature>
<keyword evidence="6" id="KW-0963">Cytoplasm</keyword>
<dbReference type="Pfam" id="PF00622">
    <property type="entry name" value="SPRY"/>
    <property type="match status" value="1"/>
</dbReference>
<gene>
    <name evidence="23 24" type="primary">LOC105743350</name>
</gene>
<dbReference type="PRINTS" id="PR01407">
    <property type="entry name" value="BUTYPHLNCDUF"/>
</dbReference>
<dbReference type="Pfam" id="PF13765">
    <property type="entry name" value="PRY"/>
    <property type="match status" value="1"/>
</dbReference>
<reference evidence="23 24" key="1">
    <citation type="submission" date="2025-04" db="UniProtKB">
        <authorList>
            <consortium name="RefSeq"/>
        </authorList>
    </citation>
    <scope>IDENTIFICATION</scope>
</reference>
<dbReference type="CDD" id="cd19761">
    <property type="entry name" value="Bbox2_TRIM5-like"/>
    <property type="match status" value="1"/>
</dbReference>
<dbReference type="AlphaFoldDB" id="A0A6P6D6T2"/>
<dbReference type="Pfam" id="PF13445">
    <property type="entry name" value="zf-RING_UBOX"/>
    <property type="match status" value="1"/>
</dbReference>
<dbReference type="FunFam" id="2.60.120.920:FF:000072">
    <property type="entry name" value="Tripartite motif containing 38"/>
    <property type="match status" value="1"/>
</dbReference>
<dbReference type="SMART" id="SM00184">
    <property type="entry name" value="RING"/>
    <property type="match status" value="1"/>
</dbReference>
<evidence type="ECO:0000256" key="8">
    <source>
        <dbReference type="ARBA" id="ARBA00022679"/>
    </source>
</evidence>
<evidence type="ECO:0000256" key="1">
    <source>
        <dbReference type="ARBA" id="ARBA00000900"/>
    </source>
</evidence>
<evidence type="ECO:0000256" key="17">
    <source>
        <dbReference type="PROSITE-ProRule" id="PRU00024"/>
    </source>
</evidence>
<keyword evidence="10 17" id="KW-0863">Zinc-finger</keyword>
<organism evidence="22 24">
    <name type="scientific">Octodon degus</name>
    <name type="common">Degu</name>
    <name type="synonym">Sciurus degus</name>
    <dbReference type="NCBI Taxonomy" id="10160"/>
    <lineage>
        <taxon>Eukaryota</taxon>
        <taxon>Metazoa</taxon>
        <taxon>Chordata</taxon>
        <taxon>Craniata</taxon>
        <taxon>Vertebrata</taxon>
        <taxon>Euteleostomi</taxon>
        <taxon>Mammalia</taxon>
        <taxon>Eutheria</taxon>
        <taxon>Euarchontoglires</taxon>
        <taxon>Glires</taxon>
        <taxon>Rodentia</taxon>
        <taxon>Hystricomorpha</taxon>
        <taxon>Octodontidae</taxon>
        <taxon>Octodon</taxon>
    </lineage>
</organism>
<feature type="coiled-coil region" evidence="18">
    <location>
        <begin position="204"/>
        <end position="245"/>
    </location>
</feature>
<evidence type="ECO:0000256" key="7">
    <source>
        <dbReference type="ARBA" id="ARBA00022588"/>
    </source>
</evidence>
<keyword evidence="12" id="KW-0862">Zinc</keyword>
<dbReference type="GO" id="GO:0010468">
    <property type="term" value="P:regulation of gene expression"/>
    <property type="evidence" value="ECO:0007669"/>
    <property type="project" value="UniProtKB-ARBA"/>
</dbReference>
<keyword evidence="9" id="KW-0479">Metal-binding</keyword>
<evidence type="ECO:0000256" key="5">
    <source>
        <dbReference type="ARBA" id="ARBA00012483"/>
    </source>
</evidence>
<dbReference type="InterPro" id="IPR003879">
    <property type="entry name" value="Butyrophylin_SPRY"/>
</dbReference>
<evidence type="ECO:0000313" key="22">
    <source>
        <dbReference type="Proteomes" id="UP000515203"/>
    </source>
</evidence>
<evidence type="ECO:0000313" key="23">
    <source>
        <dbReference type="RefSeq" id="XP_012372118.1"/>
    </source>
</evidence>
<evidence type="ECO:0000256" key="9">
    <source>
        <dbReference type="ARBA" id="ARBA00022723"/>
    </source>
</evidence>
<dbReference type="SMART" id="SM00449">
    <property type="entry name" value="SPRY"/>
    <property type="match status" value="1"/>
</dbReference>
<evidence type="ECO:0000256" key="18">
    <source>
        <dbReference type="SAM" id="Coils"/>
    </source>
</evidence>
<dbReference type="InterPro" id="IPR006574">
    <property type="entry name" value="PRY"/>
</dbReference>
<dbReference type="InterPro" id="IPR001870">
    <property type="entry name" value="B30.2/SPRY"/>
</dbReference>
<keyword evidence="8" id="KW-0808">Transferase</keyword>
<keyword evidence="18" id="KW-0175">Coiled coil</keyword>
<dbReference type="SUPFAM" id="SSF49899">
    <property type="entry name" value="Concanavalin A-like lectins/glucanases"/>
    <property type="match status" value="1"/>
</dbReference>
<evidence type="ECO:0000256" key="15">
    <source>
        <dbReference type="ARBA" id="ARBA00073071"/>
    </source>
</evidence>
<dbReference type="InterPro" id="IPR013320">
    <property type="entry name" value="ConA-like_dom_sf"/>
</dbReference>
<keyword evidence="22" id="KW-1185">Reference proteome</keyword>
<dbReference type="OrthoDB" id="6270329at2759"/>
<evidence type="ECO:0000256" key="13">
    <source>
        <dbReference type="ARBA" id="ARBA00022859"/>
    </source>
</evidence>
<keyword evidence="11" id="KW-0833">Ubl conjugation pathway</keyword>
<comment type="catalytic activity">
    <reaction evidence="1">
        <text>S-ubiquitinyl-[E2 ubiquitin-conjugating enzyme]-L-cysteine + [acceptor protein]-L-lysine = [E2 ubiquitin-conjugating enzyme]-L-cysteine + N(6)-ubiquitinyl-[acceptor protein]-L-lysine.</text>
        <dbReference type="EC" id="2.3.2.27"/>
    </reaction>
</comment>
<dbReference type="PROSITE" id="PS50089">
    <property type="entry name" value="ZF_RING_2"/>
    <property type="match status" value="1"/>
</dbReference>
<dbReference type="GeneID" id="105743350"/>
<dbReference type="InterPro" id="IPR003877">
    <property type="entry name" value="SPRY_dom"/>
</dbReference>
<feature type="domain" description="RING-type" evidence="19">
    <location>
        <begin position="16"/>
        <end position="62"/>
    </location>
</feature>
<dbReference type="InterPro" id="IPR043136">
    <property type="entry name" value="B30.2/SPRY_sf"/>
</dbReference>
<comment type="subcellular location">
    <subcellularLocation>
        <location evidence="2">Cytoplasm</location>
    </subcellularLocation>
</comment>
<name>A0A6P6D6T2_OCTDE</name>
<dbReference type="InterPro" id="IPR035790">
    <property type="entry name" value="SPRY/PRY_TRIM38"/>
</dbReference>